<name>A0AA88UM79_9ASTE</name>
<proteinExistence type="predicted"/>
<dbReference type="PRINTS" id="PR00347">
    <property type="entry name" value="THAUMATIN"/>
</dbReference>
<feature type="transmembrane region" description="Helical" evidence="1">
    <location>
        <begin position="313"/>
        <end position="331"/>
    </location>
</feature>
<dbReference type="PROSITE" id="PS51367">
    <property type="entry name" value="THAUMATIN_2"/>
    <property type="match status" value="1"/>
</dbReference>
<comment type="caution">
    <text evidence="2">The sequence shown here is derived from an EMBL/GenBank/DDBJ whole genome shotgun (WGS) entry which is preliminary data.</text>
</comment>
<dbReference type="SMART" id="SM00205">
    <property type="entry name" value="THN"/>
    <property type="match status" value="1"/>
</dbReference>
<dbReference type="InterPro" id="IPR001938">
    <property type="entry name" value="Thaumatin"/>
</dbReference>
<sequence>MLTQEFYELCSRSHLSFVRRLFTPRAHDGLEKISRFNSCSRAGVYSTSLELTNECTSTVWPGVVSGHGTPPLTGTIFTLEPGESASLFVPASWSGQLWARTLCSYDLTGRFNCLNGDCGTGSEECASVQAIPPVTVAMFNMSGNGGLDFYGVSAAHGYNLAILVVPQGDDEGNCMATACVDAPDGPSEIGRACTTTCFAFGDPENCCSGAYAPPGTCKPSYYSSYFGSRCPWAHRYDDDDGKEKNRTFACSLADYHITFCPRPSPATGHKVATGAGTRPSSARKAKRVIIIVLVVVVAVIAILLTFFEKLDGGLAVGIVSAIYTALGLLFAL</sequence>
<keyword evidence="1" id="KW-0472">Membrane</keyword>
<dbReference type="Gene3D" id="2.60.110.10">
    <property type="entry name" value="Thaumatin"/>
    <property type="match status" value="1"/>
</dbReference>
<reference evidence="2" key="1">
    <citation type="submission" date="2022-12" db="EMBL/GenBank/DDBJ databases">
        <title>Draft genome assemblies for two species of Escallonia (Escalloniales).</title>
        <authorList>
            <person name="Chanderbali A."/>
            <person name="Dervinis C."/>
            <person name="Anghel I."/>
            <person name="Soltis D."/>
            <person name="Soltis P."/>
            <person name="Zapata F."/>
        </authorList>
    </citation>
    <scope>NUCLEOTIDE SEQUENCE</scope>
    <source>
        <strain evidence="2">UCBG92.1500</strain>
        <tissue evidence="2">Leaf</tissue>
    </source>
</reference>
<accession>A0AA88UM79</accession>
<keyword evidence="1" id="KW-1133">Transmembrane helix</keyword>
<evidence type="ECO:0008006" key="4">
    <source>
        <dbReference type="Google" id="ProtNLM"/>
    </source>
</evidence>
<evidence type="ECO:0000313" key="3">
    <source>
        <dbReference type="Proteomes" id="UP001187471"/>
    </source>
</evidence>
<dbReference type="AlphaFoldDB" id="A0AA88UM79"/>
<organism evidence="2 3">
    <name type="scientific">Escallonia rubra</name>
    <dbReference type="NCBI Taxonomy" id="112253"/>
    <lineage>
        <taxon>Eukaryota</taxon>
        <taxon>Viridiplantae</taxon>
        <taxon>Streptophyta</taxon>
        <taxon>Embryophyta</taxon>
        <taxon>Tracheophyta</taxon>
        <taxon>Spermatophyta</taxon>
        <taxon>Magnoliopsida</taxon>
        <taxon>eudicotyledons</taxon>
        <taxon>Gunneridae</taxon>
        <taxon>Pentapetalae</taxon>
        <taxon>asterids</taxon>
        <taxon>campanulids</taxon>
        <taxon>Escalloniales</taxon>
        <taxon>Escalloniaceae</taxon>
        <taxon>Escallonia</taxon>
    </lineage>
</organism>
<dbReference type="PANTHER" id="PTHR31048">
    <property type="entry name" value="OS03G0233200 PROTEIN"/>
    <property type="match status" value="1"/>
</dbReference>
<dbReference type="InterPro" id="IPR037176">
    <property type="entry name" value="Osmotin/thaumatin-like_sf"/>
</dbReference>
<keyword evidence="3" id="KW-1185">Reference proteome</keyword>
<evidence type="ECO:0000313" key="2">
    <source>
        <dbReference type="EMBL" id="KAK2990495.1"/>
    </source>
</evidence>
<dbReference type="Pfam" id="PF00314">
    <property type="entry name" value="Thaumatin"/>
    <property type="match status" value="1"/>
</dbReference>
<evidence type="ECO:0000256" key="1">
    <source>
        <dbReference type="SAM" id="Phobius"/>
    </source>
</evidence>
<protein>
    <recommendedName>
        <fullName evidence="4">Thaumatin-like protein</fullName>
    </recommendedName>
</protein>
<dbReference type="SUPFAM" id="SSF49870">
    <property type="entry name" value="Osmotin, thaumatin-like protein"/>
    <property type="match status" value="1"/>
</dbReference>
<dbReference type="EMBL" id="JAVXUO010000639">
    <property type="protein sequence ID" value="KAK2990495.1"/>
    <property type="molecule type" value="Genomic_DNA"/>
</dbReference>
<keyword evidence="1" id="KW-0812">Transmembrane</keyword>
<gene>
    <name evidence="2" type="ORF">RJ640_004197</name>
</gene>
<feature type="transmembrane region" description="Helical" evidence="1">
    <location>
        <begin position="288"/>
        <end position="307"/>
    </location>
</feature>
<dbReference type="Proteomes" id="UP001187471">
    <property type="component" value="Unassembled WGS sequence"/>
</dbReference>